<organism evidence="2 3">
    <name type="scientific">Lactuca saligna</name>
    <name type="common">Willowleaf lettuce</name>
    <dbReference type="NCBI Taxonomy" id="75948"/>
    <lineage>
        <taxon>Eukaryota</taxon>
        <taxon>Viridiplantae</taxon>
        <taxon>Streptophyta</taxon>
        <taxon>Embryophyta</taxon>
        <taxon>Tracheophyta</taxon>
        <taxon>Spermatophyta</taxon>
        <taxon>Magnoliopsida</taxon>
        <taxon>eudicotyledons</taxon>
        <taxon>Gunneridae</taxon>
        <taxon>Pentapetalae</taxon>
        <taxon>asterids</taxon>
        <taxon>campanulids</taxon>
        <taxon>Asterales</taxon>
        <taxon>Asteraceae</taxon>
        <taxon>Cichorioideae</taxon>
        <taxon>Cichorieae</taxon>
        <taxon>Lactucinae</taxon>
        <taxon>Lactuca</taxon>
    </lineage>
</organism>
<protein>
    <submittedName>
        <fullName evidence="2">Uncharacterized protein</fullName>
    </submittedName>
</protein>
<dbReference type="Proteomes" id="UP001177003">
    <property type="component" value="Chromosome 8"/>
</dbReference>
<keyword evidence="3" id="KW-1185">Reference proteome</keyword>
<name>A0AA35ZXD4_LACSI</name>
<proteinExistence type="predicted"/>
<keyword evidence="1" id="KW-0175">Coiled coil</keyword>
<reference evidence="2" key="1">
    <citation type="submission" date="2023-04" db="EMBL/GenBank/DDBJ databases">
        <authorList>
            <person name="Vijverberg K."/>
            <person name="Xiong W."/>
            <person name="Schranz E."/>
        </authorList>
    </citation>
    <scope>NUCLEOTIDE SEQUENCE</scope>
</reference>
<evidence type="ECO:0000313" key="3">
    <source>
        <dbReference type="Proteomes" id="UP001177003"/>
    </source>
</evidence>
<accession>A0AA35ZXD4</accession>
<gene>
    <name evidence="2" type="ORF">LSALG_LOCUS38707</name>
</gene>
<dbReference type="EMBL" id="OX465084">
    <property type="protein sequence ID" value="CAI9300034.1"/>
    <property type="molecule type" value="Genomic_DNA"/>
</dbReference>
<sequence>MLKAVEARMVSKCSGLIQASESRIMEKVDLNDQSNELRIKSQSSTFNDEVKYFRRIAKEIHVMFVQDVKKVREDVNFKLQELREDMEKEIEVVQRGYASLNQQVDIIDEVVTKVESFNIEVQFFSIDKS</sequence>
<dbReference type="AlphaFoldDB" id="A0AA35ZXD4"/>
<feature type="coiled-coil region" evidence="1">
    <location>
        <begin position="65"/>
        <end position="103"/>
    </location>
</feature>
<evidence type="ECO:0000313" key="2">
    <source>
        <dbReference type="EMBL" id="CAI9300034.1"/>
    </source>
</evidence>
<evidence type="ECO:0000256" key="1">
    <source>
        <dbReference type="SAM" id="Coils"/>
    </source>
</evidence>